<reference evidence="2 3" key="1">
    <citation type="submission" date="2016-11" db="EMBL/GenBank/DDBJ databases">
        <authorList>
            <person name="Jaros S."/>
            <person name="Januszkiewicz K."/>
            <person name="Wedrychowicz H."/>
        </authorList>
    </citation>
    <scope>NUCLEOTIDE SEQUENCE [LARGE SCALE GENOMIC DNA]</scope>
    <source>
        <strain evidence="2 3">DSM 2631</strain>
    </source>
</reference>
<name>A0A1M4XJW6_9CLOT</name>
<organism evidence="2 3">
    <name type="scientific">Clostridium fallax</name>
    <dbReference type="NCBI Taxonomy" id="1533"/>
    <lineage>
        <taxon>Bacteria</taxon>
        <taxon>Bacillati</taxon>
        <taxon>Bacillota</taxon>
        <taxon>Clostridia</taxon>
        <taxon>Eubacteriales</taxon>
        <taxon>Clostridiaceae</taxon>
        <taxon>Clostridium</taxon>
    </lineage>
</organism>
<protein>
    <recommendedName>
        <fullName evidence="1">DUF5780 domain-containing protein</fullName>
    </recommendedName>
</protein>
<evidence type="ECO:0000259" key="1">
    <source>
        <dbReference type="Pfam" id="PF19092"/>
    </source>
</evidence>
<dbReference type="Pfam" id="PF19092">
    <property type="entry name" value="DUF5780"/>
    <property type="match status" value="1"/>
</dbReference>
<dbReference type="OrthoDB" id="2965787at2"/>
<keyword evidence="3" id="KW-1185">Reference proteome</keyword>
<dbReference type="InterPro" id="IPR043939">
    <property type="entry name" value="DUF5780"/>
</dbReference>
<dbReference type="EMBL" id="FQVM01000019">
    <property type="protein sequence ID" value="SHE93658.1"/>
    <property type="molecule type" value="Genomic_DNA"/>
</dbReference>
<dbReference type="Proteomes" id="UP000184035">
    <property type="component" value="Unassembled WGS sequence"/>
</dbReference>
<evidence type="ECO:0000313" key="2">
    <source>
        <dbReference type="EMBL" id="SHE93658.1"/>
    </source>
</evidence>
<sequence>MFSIFGYDSNKYPVKVNFNYDDYYKAKLDSVLQPGETSKADWGWTLYNNAKEITELVVSVSEVHFFAGEPWKNPSYNSDLTKYSDKPLK</sequence>
<gene>
    <name evidence="2" type="ORF">SAMN05443638_1192</name>
</gene>
<feature type="domain" description="DUF5780" evidence="1">
    <location>
        <begin position="3"/>
        <end position="86"/>
    </location>
</feature>
<proteinExistence type="predicted"/>
<dbReference type="AlphaFoldDB" id="A0A1M4XJW6"/>
<evidence type="ECO:0000313" key="3">
    <source>
        <dbReference type="Proteomes" id="UP000184035"/>
    </source>
</evidence>
<accession>A0A1M4XJW6</accession>